<protein>
    <submittedName>
        <fullName evidence="3">Rhodanese-like domain-containing protein</fullName>
    </submittedName>
</protein>
<dbReference type="PANTHER" id="PTHR45431">
    <property type="entry name" value="RHODANESE-LIKE DOMAIN-CONTAINING PROTEIN 15, CHLOROPLASTIC"/>
    <property type="match status" value="1"/>
</dbReference>
<keyword evidence="1" id="KW-0732">Signal</keyword>
<dbReference type="InterPro" id="IPR036873">
    <property type="entry name" value="Rhodanese-like_dom_sf"/>
</dbReference>
<dbReference type="EMBL" id="JBHRYB010000005">
    <property type="protein sequence ID" value="MFC3679985.1"/>
    <property type="molecule type" value="Genomic_DNA"/>
</dbReference>
<evidence type="ECO:0000313" key="3">
    <source>
        <dbReference type="EMBL" id="MFC3679985.1"/>
    </source>
</evidence>
<reference evidence="4" key="1">
    <citation type="journal article" date="2019" name="Int. J. Syst. Evol. Microbiol.">
        <title>The Global Catalogue of Microorganisms (GCM) 10K type strain sequencing project: providing services to taxonomists for standard genome sequencing and annotation.</title>
        <authorList>
            <consortium name="The Broad Institute Genomics Platform"/>
            <consortium name="The Broad Institute Genome Sequencing Center for Infectious Disease"/>
            <person name="Wu L."/>
            <person name="Ma J."/>
        </authorList>
    </citation>
    <scope>NUCLEOTIDE SEQUENCE [LARGE SCALE GENOMIC DNA]</scope>
    <source>
        <strain evidence="4">KCTC 42424</strain>
    </source>
</reference>
<sequence>MKLFGLLAGMLLSFAAMASEVVWIDVRTPAEFGSGHVDGAINIPHTRIAKDIAALELAKDSEILLYCRSGRRASFALEQLQQQGYSRVVNVGGYDDAQNYQQAQKP</sequence>
<proteinExistence type="predicted"/>
<feature type="signal peptide" evidence="1">
    <location>
        <begin position="1"/>
        <end position="18"/>
    </location>
</feature>
<dbReference type="RefSeq" id="WP_376865808.1">
    <property type="nucleotide sequence ID" value="NZ_JBHRYB010000005.1"/>
</dbReference>
<organism evidence="3 4">
    <name type="scientific">Bacterioplanoides pacificum</name>
    <dbReference type="NCBI Taxonomy" id="1171596"/>
    <lineage>
        <taxon>Bacteria</taxon>
        <taxon>Pseudomonadati</taxon>
        <taxon>Pseudomonadota</taxon>
        <taxon>Gammaproteobacteria</taxon>
        <taxon>Oceanospirillales</taxon>
        <taxon>Oceanospirillaceae</taxon>
        <taxon>Bacterioplanoides</taxon>
    </lineage>
</organism>
<dbReference type="CDD" id="cd00158">
    <property type="entry name" value="RHOD"/>
    <property type="match status" value="1"/>
</dbReference>
<dbReference type="Gene3D" id="3.40.250.10">
    <property type="entry name" value="Rhodanese-like domain"/>
    <property type="match status" value="1"/>
</dbReference>
<dbReference type="SMART" id="SM00450">
    <property type="entry name" value="RHOD"/>
    <property type="match status" value="1"/>
</dbReference>
<dbReference type="PANTHER" id="PTHR45431:SF3">
    <property type="entry name" value="RHODANESE-LIKE DOMAIN-CONTAINING PROTEIN 15, CHLOROPLASTIC"/>
    <property type="match status" value="1"/>
</dbReference>
<dbReference type="Proteomes" id="UP001595722">
    <property type="component" value="Unassembled WGS sequence"/>
</dbReference>
<feature type="domain" description="Rhodanese" evidence="2">
    <location>
        <begin position="17"/>
        <end position="105"/>
    </location>
</feature>
<dbReference type="PROSITE" id="PS50206">
    <property type="entry name" value="RHODANESE_3"/>
    <property type="match status" value="1"/>
</dbReference>
<gene>
    <name evidence="3" type="ORF">ACFOMG_07645</name>
</gene>
<dbReference type="InterPro" id="IPR001763">
    <property type="entry name" value="Rhodanese-like_dom"/>
</dbReference>
<name>A0ABV7VR26_9GAMM</name>
<dbReference type="Pfam" id="PF00581">
    <property type="entry name" value="Rhodanese"/>
    <property type="match status" value="1"/>
</dbReference>
<evidence type="ECO:0000256" key="1">
    <source>
        <dbReference type="SAM" id="SignalP"/>
    </source>
</evidence>
<dbReference type="SUPFAM" id="SSF52821">
    <property type="entry name" value="Rhodanese/Cell cycle control phosphatase"/>
    <property type="match status" value="1"/>
</dbReference>
<evidence type="ECO:0000259" key="2">
    <source>
        <dbReference type="PROSITE" id="PS50206"/>
    </source>
</evidence>
<evidence type="ECO:0000313" key="4">
    <source>
        <dbReference type="Proteomes" id="UP001595722"/>
    </source>
</evidence>
<accession>A0ABV7VR26</accession>
<keyword evidence="4" id="KW-1185">Reference proteome</keyword>
<feature type="chain" id="PRO_5046595118" evidence="1">
    <location>
        <begin position="19"/>
        <end position="106"/>
    </location>
</feature>
<comment type="caution">
    <text evidence="3">The sequence shown here is derived from an EMBL/GenBank/DDBJ whole genome shotgun (WGS) entry which is preliminary data.</text>
</comment>
<dbReference type="InterPro" id="IPR052367">
    <property type="entry name" value="Thiosulfate_ST/Rhodanese-like"/>
</dbReference>